<comment type="caution">
    <text evidence="1">The sequence shown here is derived from an EMBL/GenBank/DDBJ whole genome shotgun (WGS) entry which is preliminary data.</text>
</comment>
<sequence>MSIYDTDSIPFYGWGRPKIERPIDTPQGQADLKLIVNVCYEAILKCDDPAWRYQAARLLQAIGPMKGTLQ</sequence>
<protein>
    <submittedName>
        <fullName evidence="1">Uncharacterized protein</fullName>
    </submittedName>
</protein>
<dbReference type="AlphaFoldDB" id="A0A6A1R6A6"/>
<organism evidence="1">
    <name type="scientific">Comamonas kerstersii</name>
    <dbReference type="NCBI Taxonomy" id="225992"/>
    <lineage>
        <taxon>Bacteria</taxon>
        <taxon>Pseudomonadati</taxon>
        <taxon>Pseudomonadota</taxon>
        <taxon>Betaproteobacteria</taxon>
        <taxon>Burkholderiales</taxon>
        <taxon>Comamonadaceae</taxon>
        <taxon>Comamonas</taxon>
    </lineage>
</organism>
<gene>
    <name evidence="1" type="ORF">F7P80_00495</name>
</gene>
<reference evidence="1" key="1">
    <citation type="submission" date="2019-09" db="EMBL/GenBank/DDBJ databases">
        <title>Draft genome sequences of 48 bacterial type strains from the CCUG.</title>
        <authorList>
            <person name="Tunovic T."/>
            <person name="Pineiro-Iglesias B."/>
            <person name="Unosson C."/>
            <person name="Inganas E."/>
            <person name="Ohlen M."/>
            <person name="Cardew S."/>
            <person name="Jensie-Markopoulos S."/>
            <person name="Salva-Serra F."/>
            <person name="Jaen-Luchoro D."/>
            <person name="Karlsson R."/>
            <person name="Svensson-Stadler L."/>
            <person name="Chun J."/>
            <person name="Moore E."/>
        </authorList>
    </citation>
    <scope>NUCLEOTIDE SEQUENCE</scope>
    <source>
        <strain evidence="1">CCUG 15333</strain>
    </source>
</reference>
<proteinExistence type="predicted"/>
<evidence type="ECO:0000313" key="1">
    <source>
        <dbReference type="EMBL" id="KAB0588430.1"/>
    </source>
</evidence>
<accession>A0A6A1R6A6</accession>
<dbReference type="EMBL" id="VZOT01000001">
    <property type="protein sequence ID" value="KAB0588430.1"/>
    <property type="molecule type" value="Genomic_DNA"/>
</dbReference>
<dbReference type="RefSeq" id="WP_151042039.1">
    <property type="nucleotide sequence ID" value="NZ_VZOT01000001.1"/>
</dbReference>
<name>A0A6A1R6A6_9BURK</name>